<feature type="domain" description="PAC" evidence="6">
    <location>
        <begin position="91"/>
        <end position="144"/>
    </location>
</feature>
<dbReference type="SUPFAM" id="SSF55785">
    <property type="entry name" value="PYP-like sensor domain (PAS domain)"/>
    <property type="match status" value="2"/>
</dbReference>
<protein>
    <recommendedName>
        <fullName evidence="2">histidine kinase</fullName>
        <ecNumber evidence="2">2.7.13.3</ecNumber>
    </recommendedName>
</protein>
<comment type="catalytic activity">
    <reaction evidence="1">
        <text>ATP + protein L-histidine = ADP + protein N-phospho-L-histidine.</text>
        <dbReference type="EC" id="2.7.13.3"/>
    </reaction>
</comment>
<dbReference type="SUPFAM" id="SSF55874">
    <property type="entry name" value="ATPase domain of HSP90 chaperone/DNA topoisomerase II/histidine kinase"/>
    <property type="match status" value="1"/>
</dbReference>
<dbReference type="Gene3D" id="3.30.565.10">
    <property type="entry name" value="Histidine kinase-like ATPase, C-terminal domain"/>
    <property type="match status" value="1"/>
</dbReference>
<sequence>MAPARAASNPFLELSLEQLRLLVDSFTDSVWVWDARTDHLLVNRHWLQALGYEEEDLEPNTAGWRGLLHPDDVAETERRFEEHMQGQTPHFVQEYRLRRKDGQWAWILDQARAVARDEQGKVLRVVGTNLDITARKLSEERMRGLLQAIPDLIFRTRADGTFLDVKPNADMLTPHDNIIGSNLRQAGLPQSLVDKALKHLELAIRQGTVEIFEYEVEGAQGPQHFESRTVRSGPDEGVTIIRDITERKLAEQRLRQHEEELRRHHARLEELVQSRTEKLRQTTRELEERQAQLIQSEKMASLGQMAAGIAHEISSPMGYIMSNLNTLSRYVSALMPLLQLQRELLAMKGQPAEASREELLSRLRESWQEEDVDSILVDAPELLQESLWGAQRIKELAQNLRLFTREDSGEPQPTDLNAELESTLKIVWNELKYKCEVRRDFGTLPLIRCHPTQLAQVFTNLLINAAQAIEEMGTIHIQTRHEGHEVVVRIADTGKGMTPETRARLFTPFFTTKPRGQGTGLGLSISYSIIARHKGLIEVQSEPGKGTTFIIRLPVTEG</sequence>
<keyword evidence="7" id="KW-0547">Nucleotide-binding</keyword>
<dbReference type="SMART" id="SM00086">
    <property type="entry name" value="PAC"/>
    <property type="match status" value="1"/>
</dbReference>
<dbReference type="SUPFAM" id="SSF47384">
    <property type="entry name" value="Homodimeric domain of signal transducing histidine kinase"/>
    <property type="match status" value="1"/>
</dbReference>
<dbReference type="Pfam" id="PF08448">
    <property type="entry name" value="PAS_4"/>
    <property type="match status" value="1"/>
</dbReference>
<dbReference type="InterPro" id="IPR003594">
    <property type="entry name" value="HATPase_dom"/>
</dbReference>
<dbReference type="RefSeq" id="WP_321543671.1">
    <property type="nucleotide sequence ID" value="NZ_JAXIVS010000001.1"/>
</dbReference>
<dbReference type="EMBL" id="JAXIVS010000001">
    <property type="protein sequence ID" value="MDY7224945.1"/>
    <property type="molecule type" value="Genomic_DNA"/>
</dbReference>
<evidence type="ECO:0000313" key="8">
    <source>
        <dbReference type="Proteomes" id="UP001291309"/>
    </source>
</evidence>
<dbReference type="InterPro" id="IPR013655">
    <property type="entry name" value="PAS_fold_3"/>
</dbReference>
<proteinExistence type="predicted"/>
<evidence type="ECO:0000256" key="1">
    <source>
        <dbReference type="ARBA" id="ARBA00000085"/>
    </source>
</evidence>
<evidence type="ECO:0000256" key="3">
    <source>
        <dbReference type="SAM" id="Coils"/>
    </source>
</evidence>
<organism evidence="7 8">
    <name type="scientific">Hyalangium rubrum</name>
    <dbReference type="NCBI Taxonomy" id="3103134"/>
    <lineage>
        <taxon>Bacteria</taxon>
        <taxon>Pseudomonadati</taxon>
        <taxon>Myxococcota</taxon>
        <taxon>Myxococcia</taxon>
        <taxon>Myxococcales</taxon>
        <taxon>Cystobacterineae</taxon>
        <taxon>Archangiaceae</taxon>
        <taxon>Hyalangium</taxon>
    </lineage>
</organism>
<keyword evidence="7" id="KW-0067">ATP-binding</keyword>
<dbReference type="CDD" id="cd00130">
    <property type="entry name" value="PAS"/>
    <property type="match status" value="1"/>
</dbReference>
<feature type="domain" description="PAS" evidence="5">
    <location>
        <begin position="15"/>
        <end position="87"/>
    </location>
</feature>
<dbReference type="InterPro" id="IPR036890">
    <property type="entry name" value="HATPase_C_sf"/>
</dbReference>
<reference evidence="7 8" key="1">
    <citation type="submission" date="2023-12" db="EMBL/GenBank/DDBJ databases">
        <title>the genome sequence of Hyalangium sp. s54d21.</title>
        <authorList>
            <person name="Zhang X."/>
        </authorList>
    </citation>
    <scope>NUCLEOTIDE SEQUENCE [LARGE SCALE GENOMIC DNA]</scope>
    <source>
        <strain evidence="8">s54d21</strain>
    </source>
</reference>
<comment type="caution">
    <text evidence="7">The sequence shown here is derived from an EMBL/GenBank/DDBJ whole genome shotgun (WGS) entry which is preliminary data.</text>
</comment>
<dbReference type="PRINTS" id="PR00344">
    <property type="entry name" value="BCTRLSENSOR"/>
</dbReference>
<dbReference type="Pfam" id="PF08447">
    <property type="entry name" value="PAS_3"/>
    <property type="match status" value="1"/>
</dbReference>
<dbReference type="InterPro" id="IPR005467">
    <property type="entry name" value="His_kinase_dom"/>
</dbReference>
<accession>A0ABU5GUT5</accession>
<name>A0ABU5GUT5_9BACT</name>
<evidence type="ECO:0000259" key="5">
    <source>
        <dbReference type="PROSITE" id="PS50112"/>
    </source>
</evidence>
<dbReference type="EC" id="2.7.13.3" evidence="2"/>
<dbReference type="InterPro" id="IPR036097">
    <property type="entry name" value="HisK_dim/P_sf"/>
</dbReference>
<dbReference type="InterPro" id="IPR035965">
    <property type="entry name" value="PAS-like_dom_sf"/>
</dbReference>
<dbReference type="PANTHER" id="PTHR43065:SF50">
    <property type="entry name" value="HISTIDINE KINASE"/>
    <property type="match status" value="1"/>
</dbReference>
<dbReference type="Pfam" id="PF02518">
    <property type="entry name" value="HATPase_c"/>
    <property type="match status" value="1"/>
</dbReference>
<dbReference type="SMART" id="SM00387">
    <property type="entry name" value="HATPase_c"/>
    <property type="match status" value="1"/>
</dbReference>
<keyword evidence="8" id="KW-1185">Reference proteome</keyword>
<dbReference type="Gene3D" id="3.30.450.20">
    <property type="entry name" value="PAS domain"/>
    <property type="match status" value="2"/>
</dbReference>
<dbReference type="PROSITE" id="PS50109">
    <property type="entry name" value="HIS_KIN"/>
    <property type="match status" value="1"/>
</dbReference>
<dbReference type="InterPro" id="IPR001610">
    <property type="entry name" value="PAC"/>
</dbReference>
<feature type="domain" description="Histidine kinase" evidence="4">
    <location>
        <begin position="308"/>
        <end position="557"/>
    </location>
</feature>
<dbReference type="InterPro" id="IPR000014">
    <property type="entry name" value="PAS"/>
</dbReference>
<dbReference type="Proteomes" id="UP001291309">
    <property type="component" value="Unassembled WGS sequence"/>
</dbReference>
<dbReference type="InterPro" id="IPR004358">
    <property type="entry name" value="Sig_transdc_His_kin-like_C"/>
</dbReference>
<evidence type="ECO:0000259" key="4">
    <source>
        <dbReference type="PROSITE" id="PS50109"/>
    </source>
</evidence>
<dbReference type="PANTHER" id="PTHR43065">
    <property type="entry name" value="SENSOR HISTIDINE KINASE"/>
    <property type="match status" value="1"/>
</dbReference>
<evidence type="ECO:0000259" key="6">
    <source>
        <dbReference type="PROSITE" id="PS50113"/>
    </source>
</evidence>
<dbReference type="InterPro" id="IPR013656">
    <property type="entry name" value="PAS_4"/>
</dbReference>
<dbReference type="PROSITE" id="PS50113">
    <property type="entry name" value="PAC"/>
    <property type="match status" value="1"/>
</dbReference>
<dbReference type="GO" id="GO:0005524">
    <property type="term" value="F:ATP binding"/>
    <property type="evidence" value="ECO:0007669"/>
    <property type="project" value="UniProtKB-KW"/>
</dbReference>
<evidence type="ECO:0000313" key="7">
    <source>
        <dbReference type="EMBL" id="MDY7224945.1"/>
    </source>
</evidence>
<dbReference type="Gene3D" id="1.10.287.130">
    <property type="match status" value="1"/>
</dbReference>
<keyword evidence="3" id="KW-0175">Coiled coil</keyword>
<dbReference type="SMART" id="SM00091">
    <property type="entry name" value="PAS"/>
    <property type="match status" value="2"/>
</dbReference>
<dbReference type="NCBIfam" id="TIGR00229">
    <property type="entry name" value="sensory_box"/>
    <property type="match status" value="2"/>
</dbReference>
<evidence type="ECO:0000256" key="2">
    <source>
        <dbReference type="ARBA" id="ARBA00012438"/>
    </source>
</evidence>
<dbReference type="InterPro" id="IPR000700">
    <property type="entry name" value="PAS-assoc_C"/>
</dbReference>
<feature type="coiled-coil region" evidence="3">
    <location>
        <begin position="240"/>
        <end position="299"/>
    </location>
</feature>
<dbReference type="PROSITE" id="PS50112">
    <property type="entry name" value="PAS"/>
    <property type="match status" value="1"/>
</dbReference>
<gene>
    <name evidence="7" type="ORF">SYV04_01065</name>
</gene>